<organism evidence="2 3">
    <name type="scientific">Streptomyces scabiei</name>
    <dbReference type="NCBI Taxonomy" id="1930"/>
    <lineage>
        <taxon>Bacteria</taxon>
        <taxon>Bacillati</taxon>
        <taxon>Actinomycetota</taxon>
        <taxon>Actinomycetes</taxon>
        <taxon>Kitasatosporales</taxon>
        <taxon>Streptomycetaceae</taxon>
        <taxon>Streptomyces</taxon>
    </lineage>
</organism>
<comment type="caution">
    <text evidence="2">The sequence shown here is derived from an EMBL/GenBank/DDBJ whole genome shotgun (WGS) entry which is preliminary data.</text>
</comment>
<reference evidence="3" key="1">
    <citation type="submission" date="2015-11" db="EMBL/GenBank/DDBJ databases">
        <authorList>
            <consortium name="Cross-ministerial Strategic Innovation Promotion Program (SIP) consortium"/>
            <person name="Tomihama T."/>
            <person name="Ikenaga M."/>
            <person name="Sakai M."/>
            <person name="Okubo T."/>
            <person name="Ikeda S."/>
        </authorList>
    </citation>
    <scope>NUCLEOTIDE SEQUENCE [LARGE SCALE GENOMIC DNA]</scope>
    <source>
        <strain evidence="3">S58</strain>
    </source>
</reference>
<name>A0A100JQ68_STRSC</name>
<feature type="compositionally biased region" description="Polar residues" evidence="1">
    <location>
        <begin position="22"/>
        <end position="37"/>
    </location>
</feature>
<reference evidence="2 3" key="2">
    <citation type="journal article" date="2016" name="Genome Announc.">
        <title>Draft Genome Sequences of Streptomyces scabiei S58, Streptomyces turgidiscabies T45, and Streptomyces acidiscabies a10, the Pathogens of Potato Common Scab, Isolated in Japan.</title>
        <authorList>
            <person name="Tomihama T."/>
            <person name="Nishi Y."/>
            <person name="Sakai M."/>
            <person name="Ikenaga M."/>
            <person name="Okubo T."/>
            <person name="Ikeda S."/>
        </authorList>
    </citation>
    <scope>NUCLEOTIDE SEQUENCE [LARGE SCALE GENOMIC DNA]</scope>
    <source>
        <strain evidence="2 3">S58</strain>
    </source>
</reference>
<evidence type="ECO:0000313" key="2">
    <source>
        <dbReference type="EMBL" id="GAQ63670.1"/>
    </source>
</evidence>
<accession>A0A100JQ68</accession>
<reference evidence="3" key="3">
    <citation type="submission" date="2016-02" db="EMBL/GenBank/DDBJ databases">
        <title>Draft genome of pathogenic Streptomyces sp. in Japan.</title>
        <authorList>
            <person name="Tomihama T."/>
            <person name="Ikenaga M."/>
            <person name="Sakai M."/>
            <person name="Okubo T."/>
            <person name="Ikeda S."/>
        </authorList>
    </citation>
    <scope>NUCLEOTIDE SEQUENCE [LARGE SCALE GENOMIC DNA]</scope>
    <source>
        <strain evidence="3">S58</strain>
    </source>
</reference>
<evidence type="ECO:0000313" key="3">
    <source>
        <dbReference type="Proteomes" id="UP000067448"/>
    </source>
</evidence>
<dbReference type="Proteomes" id="UP000067448">
    <property type="component" value="Unassembled WGS sequence"/>
</dbReference>
<proteinExistence type="predicted"/>
<feature type="region of interest" description="Disordered" evidence="1">
    <location>
        <begin position="18"/>
        <end position="85"/>
    </location>
</feature>
<dbReference type="EMBL" id="BCMM01000018">
    <property type="protein sequence ID" value="GAQ63670.1"/>
    <property type="molecule type" value="Genomic_DNA"/>
</dbReference>
<evidence type="ECO:0000256" key="1">
    <source>
        <dbReference type="SAM" id="MobiDB-lite"/>
    </source>
</evidence>
<gene>
    <name evidence="2" type="ORF">SsS58_04054</name>
</gene>
<protein>
    <submittedName>
        <fullName evidence="2">Uncharacterized protein</fullName>
    </submittedName>
</protein>
<sequence length="115" mass="11301">MGATAQPTVLDSRACAAVSVPARNSSPAVQGEDQYSGTRRGPPPVSGRYTRPAQPSGAVRTPAAGNGGTGPEPVPGPAKAVGGRATAVKGVHATSRSTASDRAFARATALVVAVP</sequence>
<dbReference type="AlphaFoldDB" id="A0A100JQ68"/>